<evidence type="ECO:0000313" key="11">
    <source>
        <dbReference type="Proteomes" id="UP000031659"/>
    </source>
</evidence>
<protein>
    <recommendedName>
        <fullName evidence="6 7">Large ribosomal subunit protein uL16</fullName>
    </recommendedName>
</protein>
<dbReference type="InterPro" id="IPR016180">
    <property type="entry name" value="Ribosomal_uL16_dom"/>
</dbReference>
<evidence type="ECO:0000256" key="9">
    <source>
        <dbReference type="RuleBase" id="RU004414"/>
    </source>
</evidence>
<dbReference type="FunFam" id="3.90.1170.10:FF:000001">
    <property type="entry name" value="50S ribosomal protein L16"/>
    <property type="match status" value="1"/>
</dbReference>
<accession>A0AAD1AZE2</accession>
<dbReference type="SUPFAM" id="SSF54686">
    <property type="entry name" value="Ribosomal protein L16p/L10e"/>
    <property type="match status" value="1"/>
</dbReference>
<evidence type="ECO:0000256" key="8">
    <source>
        <dbReference type="RuleBase" id="RU004413"/>
    </source>
</evidence>
<dbReference type="NCBIfam" id="TIGR01164">
    <property type="entry name" value="rplP_bact"/>
    <property type="match status" value="1"/>
</dbReference>
<dbReference type="Pfam" id="PF00252">
    <property type="entry name" value="Ribosomal_L16"/>
    <property type="match status" value="1"/>
</dbReference>
<evidence type="ECO:0000256" key="6">
    <source>
        <dbReference type="ARBA" id="ARBA00035198"/>
    </source>
</evidence>
<keyword evidence="4 7" id="KW-0689">Ribosomal protein</keyword>
<dbReference type="GO" id="GO:0022625">
    <property type="term" value="C:cytosolic large ribosomal subunit"/>
    <property type="evidence" value="ECO:0007669"/>
    <property type="project" value="TreeGrafter"/>
</dbReference>
<gene>
    <name evidence="7 10" type="primary">rplP</name>
    <name evidence="10" type="ORF">SMPSPU_248</name>
</gene>
<dbReference type="InterPro" id="IPR000114">
    <property type="entry name" value="Ribosomal_uL16_bact-type"/>
</dbReference>
<evidence type="ECO:0000256" key="4">
    <source>
        <dbReference type="ARBA" id="ARBA00022980"/>
    </source>
</evidence>
<dbReference type="GO" id="GO:0003735">
    <property type="term" value="F:structural constituent of ribosome"/>
    <property type="evidence" value="ECO:0007669"/>
    <property type="project" value="InterPro"/>
</dbReference>
<dbReference type="InterPro" id="IPR036920">
    <property type="entry name" value="Ribosomal_uL16_sf"/>
</dbReference>
<dbReference type="PROSITE" id="PS00701">
    <property type="entry name" value="RIBOSOMAL_L16_2"/>
    <property type="match status" value="1"/>
</dbReference>
<comment type="similarity">
    <text evidence="1 7 8">Belongs to the universal ribosomal protein uL16 family.</text>
</comment>
<dbReference type="InterPro" id="IPR020798">
    <property type="entry name" value="Ribosomal_uL16_CS"/>
</dbReference>
<dbReference type="CDD" id="cd01433">
    <property type="entry name" value="Ribosomal_L16_L10e"/>
    <property type="match status" value="1"/>
</dbReference>
<dbReference type="KEGG" id="smup:SMPSPU_248"/>
<reference evidence="10 11" key="1">
    <citation type="journal article" date="2014" name="ISME J.">
        <title>Swapping symbionts in spittlebugs: evolutionary replacement of a reduced genome symbiont.</title>
        <authorList>
            <person name="Koga R."/>
            <person name="Moran N.A."/>
        </authorList>
    </citation>
    <scope>NUCLEOTIDE SEQUENCE [LARGE SCALE GENOMIC DNA]</scope>
    <source>
        <strain evidence="10 11">PSPU</strain>
    </source>
</reference>
<dbReference type="PROSITE" id="PS00586">
    <property type="entry name" value="RIBOSOMAL_L16_1"/>
    <property type="match status" value="1"/>
</dbReference>
<dbReference type="RefSeq" id="WP_041094041.1">
    <property type="nucleotide sequence ID" value="NZ_AP013293.1"/>
</dbReference>
<evidence type="ECO:0000256" key="7">
    <source>
        <dbReference type="HAMAP-Rule" id="MF_01342"/>
    </source>
</evidence>
<dbReference type="GO" id="GO:0019843">
    <property type="term" value="F:rRNA binding"/>
    <property type="evidence" value="ECO:0007669"/>
    <property type="project" value="UniProtKB-UniRule"/>
</dbReference>
<keyword evidence="2 7" id="KW-0820">tRNA-binding</keyword>
<dbReference type="GO" id="GO:0006412">
    <property type="term" value="P:translation"/>
    <property type="evidence" value="ECO:0007669"/>
    <property type="project" value="UniProtKB-UniRule"/>
</dbReference>
<dbReference type="PANTHER" id="PTHR12220">
    <property type="entry name" value="50S/60S RIBOSOMAL PROTEIN L16"/>
    <property type="match status" value="1"/>
</dbReference>
<evidence type="ECO:0000313" key="10">
    <source>
        <dbReference type="EMBL" id="BAO66394.1"/>
    </source>
</evidence>
<evidence type="ECO:0000256" key="1">
    <source>
        <dbReference type="ARBA" id="ARBA00008931"/>
    </source>
</evidence>
<dbReference type="PRINTS" id="PR00060">
    <property type="entry name" value="RIBOSOMALL16"/>
</dbReference>
<proteinExistence type="inferred from homology"/>
<dbReference type="InterPro" id="IPR047873">
    <property type="entry name" value="Ribosomal_uL16"/>
</dbReference>
<dbReference type="AlphaFoldDB" id="A0AAD1AZE2"/>
<keyword evidence="5 7" id="KW-0687">Ribonucleoprotein</keyword>
<sequence length="139" mass="15909">MLQPKKTKYDKHHKGRIKGNATRGTRLFFGKYGIKSLEPGWITDRQIESARVAATRYMKRQGQLWLNIFPDKPVTKKPQEVRMGKGKGVKDHWVSVIKPGRILIEVDGVDLLLGKEALRLASQKLPVKTKFIISYNLNI</sequence>
<keyword evidence="7 9" id="KW-0694">RNA-binding</keyword>
<name>A0AAD1AZE2_9FLAO</name>
<evidence type="ECO:0000256" key="5">
    <source>
        <dbReference type="ARBA" id="ARBA00023274"/>
    </source>
</evidence>
<dbReference type="HAMAP" id="MF_01342">
    <property type="entry name" value="Ribosomal_uL16"/>
    <property type="match status" value="1"/>
</dbReference>
<dbReference type="EMBL" id="AP013293">
    <property type="protein sequence ID" value="BAO66394.1"/>
    <property type="molecule type" value="Genomic_DNA"/>
</dbReference>
<organism evidence="10 11">
    <name type="scientific">Candidatus Karelsulcia muelleri PSPU</name>
    <dbReference type="NCBI Taxonomy" id="1189303"/>
    <lineage>
        <taxon>Bacteria</taxon>
        <taxon>Pseudomonadati</taxon>
        <taxon>Bacteroidota</taxon>
        <taxon>Flavobacteriia</taxon>
        <taxon>Flavobacteriales</taxon>
        <taxon>Candidatus Karelsulcia</taxon>
    </lineage>
</organism>
<dbReference type="GO" id="GO:0000049">
    <property type="term" value="F:tRNA binding"/>
    <property type="evidence" value="ECO:0007669"/>
    <property type="project" value="UniProtKB-KW"/>
</dbReference>
<keyword evidence="3 7" id="KW-0699">rRNA-binding</keyword>
<dbReference type="PANTHER" id="PTHR12220:SF13">
    <property type="entry name" value="LARGE RIBOSOMAL SUBUNIT PROTEIN UL16M"/>
    <property type="match status" value="1"/>
</dbReference>
<dbReference type="Proteomes" id="UP000031659">
    <property type="component" value="Chromosome"/>
</dbReference>
<evidence type="ECO:0000256" key="2">
    <source>
        <dbReference type="ARBA" id="ARBA00022555"/>
    </source>
</evidence>
<comment type="subunit">
    <text evidence="7 9">Part of the 50S ribosomal subunit.</text>
</comment>
<dbReference type="Gene3D" id="3.90.1170.10">
    <property type="entry name" value="Ribosomal protein L10e/L16"/>
    <property type="match status" value="1"/>
</dbReference>
<evidence type="ECO:0000256" key="3">
    <source>
        <dbReference type="ARBA" id="ARBA00022730"/>
    </source>
</evidence>
<comment type="function">
    <text evidence="7 9">Binds 23S rRNA and is also seen to make contacts with the A and possibly P site tRNAs.</text>
</comment>